<dbReference type="RefSeq" id="WP_209406228.1">
    <property type="nucleotide sequence ID" value="NZ_JAGIYQ010000008.1"/>
</dbReference>
<name>A0A940SHB9_9BACI</name>
<protein>
    <submittedName>
        <fullName evidence="1">Uncharacterized protein</fullName>
    </submittedName>
</protein>
<reference evidence="1" key="1">
    <citation type="submission" date="2021-04" db="EMBL/GenBank/DDBJ databases">
        <title>Genome seq and assembly of Bacillus sp.</title>
        <authorList>
            <person name="Chhetri G."/>
        </authorList>
    </citation>
    <scope>NUCLEOTIDE SEQUENCE</scope>
    <source>
        <strain evidence="1">RG28</strain>
    </source>
</reference>
<evidence type="ECO:0000313" key="1">
    <source>
        <dbReference type="EMBL" id="MBP0726032.1"/>
    </source>
</evidence>
<proteinExistence type="predicted"/>
<keyword evidence="2" id="KW-1185">Reference proteome</keyword>
<dbReference type="EMBL" id="JAGIYQ010000008">
    <property type="protein sequence ID" value="MBP0726032.1"/>
    <property type="molecule type" value="Genomic_DNA"/>
</dbReference>
<organism evidence="1 2">
    <name type="scientific">Gottfriedia endophytica</name>
    <dbReference type="NCBI Taxonomy" id="2820819"/>
    <lineage>
        <taxon>Bacteria</taxon>
        <taxon>Bacillati</taxon>
        <taxon>Bacillota</taxon>
        <taxon>Bacilli</taxon>
        <taxon>Bacillales</taxon>
        <taxon>Bacillaceae</taxon>
        <taxon>Gottfriedia</taxon>
    </lineage>
</organism>
<sequence length="72" mass="8162">MVVVHYLEKNVELLNQLHNSAPAVGDPVTIKGRKGKVLSVKEINDKHVHVQVELEVVKKTQLTAIEQKKKKR</sequence>
<gene>
    <name evidence="1" type="ORF">J5Y03_12695</name>
</gene>
<comment type="caution">
    <text evidence="1">The sequence shown here is derived from an EMBL/GenBank/DDBJ whole genome shotgun (WGS) entry which is preliminary data.</text>
</comment>
<dbReference type="AlphaFoldDB" id="A0A940SHB9"/>
<accession>A0A940SHB9</accession>
<dbReference type="Proteomes" id="UP000682134">
    <property type="component" value="Unassembled WGS sequence"/>
</dbReference>
<evidence type="ECO:0000313" key="2">
    <source>
        <dbReference type="Proteomes" id="UP000682134"/>
    </source>
</evidence>